<accession>A0A0K8P1N7</accession>
<dbReference type="AlphaFoldDB" id="A0A0K8P1N7"/>
<evidence type="ECO:0008006" key="5">
    <source>
        <dbReference type="Google" id="ProtNLM"/>
    </source>
</evidence>
<dbReference type="OrthoDB" id="9152541at2"/>
<dbReference type="Proteomes" id="UP000037660">
    <property type="component" value="Unassembled WGS sequence"/>
</dbReference>
<evidence type="ECO:0000313" key="3">
    <source>
        <dbReference type="EMBL" id="GAP36085.1"/>
    </source>
</evidence>
<keyword evidence="1" id="KW-0175">Coiled coil</keyword>
<protein>
    <recommendedName>
        <fullName evidence="5">Inner membrane protein</fullName>
    </recommendedName>
</protein>
<dbReference type="EMBL" id="BBYR01000031">
    <property type="protein sequence ID" value="GAP36085.1"/>
    <property type="molecule type" value="Genomic_DNA"/>
</dbReference>
<organism evidence="3 4">
    <name type="scientific">Piscinibacter sakaiensis</name>
    <name type="common">Ideonella sakaiensis</name>
    <dbReference type="NCBI Taxonomy" id="1547922"/>
    <lineage>
        <taxon>Bacteria</taxon>
        <taxon>Pseudomonadati</taxon>
        <taxon>Pseudomonadota</taxon>
        <taxon>Betaproteobacteria</taxon>
        <taxon>Burkholderiales</taxon>
        <taxon>Sphaerotilaceae</taxon>
        <taxon>Piscinibacter</taxon>
    </lineage>
</organism>
<proteinExistence type="predicted"/>
<evidence type="ECO:0000313" key="4">
    <source>
        <dbReference type="Proteomes" id="UP000037660"/>
    </source>
</evidence>
<evidence type="ECO:0000256" key="1">
    <source>
        <dbReference type="SAM" id="Coils"/>
    </source>
</evidence>
<name>A0A0K8P1N7_PISS1</name>
<gene>
    <name evidence="3" type="ORF">ISF6_1925</name>
</gene>
<keyword evidence="2" id="KW-1133">Transmembrane helix</keyword>
<feature type="transmembrane region" description="Helical" evidence="2">
    <location>
        <begin position="25"/>
        <end position="43"/>
    </location>
</feature>
<keyword evidence="2" id="KW-0472">Membrane</keyword>
<reference evidence="3 4" key="2">
    <citation type="journal article" date="2016" name="Science">
        <title>A bacterium that degrades and assimilates poly(ethylene terephthalate).</title>
        <authorList>
            <person name="Yoshida S."/>
            <person name="Hiraga K."/>
            <person name="Takehana T."/>
            <person name="Taniguchi I."/>
            <person name="Yamaji H."/>
            <person name="Maeda Y."/>
            <person name="Toyohara K."/>
            <person name="Miyamoto K."/>
            <person name="Kimura Y."/>
            <person name="Oda K."/>
        </authorList>
    </citation>
    <scope>NUCLEOTIDE SEQUENCE [LARGE SCALE GENOMIC DNA]</scope>
    <source>
        <strain evidence="4">NBRC 110686 / TISTR 2288 / 201-F6</strain>
    </source>
</reference>
<reference evidence="4" key="1">
    <citation type="submission" date="2015-07" db="EMBL/GenBank/DDBJ databases">
        <title>Discovery of a poly(ethylene terephthalate assimilation.</title>
        <authorList>
            <person name="Yoshida S."/>
            <person name="Hiraga K."/>
            <person name="Takehana T."/>
            <person name="Taniguchi I."/>
            <person name="Yamaji H."/>
            <person name="Maeda Y."/>
            <person name="Toyohara K."/>
            <person name="Miyamoto K."/>
            <person name="Kimura Y."/>
            <person name="Oda K."/>
        </authorList>
    </citation>
    <scope>NUCLEOTIDE SEQUENCE [LARGE SCALE GENOMIC DNA]</scope>
    <source>
        <strain evidence="4">NBRC 110686 / TISTR 2288 / 201-F6</strain>
    </source>
</reference>
<sequence>MRGRHKPVLFEPRGHRRERRGPPRWLVLLLTGTALGVTAVLVVQERYLPPRLSAAASAELRAELSGLQAERDRLQRDLGEASTRLARTEEARRGLEQELAGSRATIAGLREDVASALAALPPDPRGGAVEVRAGRFSVDGGQLVYDVVLSRERGNPGRPFQGVMQFVVAGDGARGNGSVALKPLPVSIGHYQSLRGSLPLPPDFRPSQATIRVLDRPDGRQQGMRVMLVK</sequence>
<keyword evidence="4" id="KW-1185">Reference proteome</keyword>
<evidence type="ECO:0000256" key="2">
    <source>
        <dbReference type="SAM" id="Phobius"/>
    </source>
</evidence>
<comment type="caution">
    <text evidence="3">The sequence shown here is derived from an EMBL/GenBank/DDBJ whole genome shotgun (WGS) entry which is preliminary data.</text>
</comment>
<keyword evidence="2" id="KW-0812">Transmembrane</keyword>
<feature type="coiled-coil region" evidence="1">
    <location>
        <begin position="57"/>
        <end position="112"/>
    </location>
</feature>